<dbReference type="SMART" id="SM01342">
    <property type="entry name" value="TAN"/>
    <property type="match status" value="1"/>
</dbReference>
<dbReference type="STRING" id="10029.G3I0D1"/>
<dbReference type="EMBL" id="JH001005">
    <property type="protein sequence ID" value="EGW14189.1"/>
    <property type="molecule type" value="Genomic_DNA"/>
</dbReference>
<feature type="domain" description="Telomere-length maintenance and DNA damage repair" evidence="1">
    <location>
        <begin position="1"/>
        <end position="171"/>
    </location>
</feature>
<dbReference type="GO" id="GO:0006974">
    <property type="term" value="P:DNA damage response"/>
    <property type="evidence" value="ECO:0007669"/>
    <property type="project" value="InterPro"/>
</dbReference>
<dbReference type="PANTHER" id="PTHR37079">
    <property type="entry name" value="SERINE/THREONINE-PROTEIN KINASE ATM"/>
    <property type="match status" value="1"/>
</dbReference>
<proteinExistence type="predicted"/>
<sequence>MSLALNDLLVCCRQLEHDRATERRKEVERFKRLIQDPETVQHLDRHSDSKQQKYLNWDAVFRFLQNYINKETECLKTAKPNVSASTQTSRQKKMQEISSLVRYFIKCANKKLFSVYFRLYLKPPQDINRVLVARIIHAVTGGCCSQTDGLPSKFLDFFSKAVQYARQEKSSPGLSHILSALVIFLKTLAVNFRKRVCEVGDEILPTLLCIWTQHRLNDSLKEVIIELIQLQIYIHHPQGAKTPEKGAYESTKWKSFLYNLYDLLVNEISHIGSRGKYSSGSRNIAVKENLIDLMADLCHQLFNADTRSVEISQSFTTQRESTDYSMPCKKRKIEVGWEVIKDHLQKSQNDFDLVPCEQHCQDKEEPSFSEVEELFLQTTFDKMDFLTTVKECTVEKSHSSVGFSVHQNLKESLDHYLLELSEQLLNNYSSEHNPHKMVSSFFLRLLTSKLMNDIADICRSLVSMNLFFSNKFH</sequence>
<dbReference type="InParanoid" id="G3I0D1"/>
<dbReference type="AlphaFoldDB" id="G3I0D1"/>
<dbReference type="SUPFAM" id="SSF48371">
    <property type="entry name" value="ARM repeat"/>
    <property type="match status" value="1"/>
</dbReference>
<evidence type="ECO:0000313" key="3">
    <source>
        <dbReference type="Proteomes" id="UP000001075"/>
    </source>
</evidence>
<evidence type="ECO:0000313" key="2">
    <source>
        <dbReference type="EMBL" id="EGW14189.1"/>
    </source>
</evidence>
<organism evidence="2 3">
    <name type="scientific">Cricetulus griseus</name>
    <name type="common">Chinese hamster</name>
    <name type="synonym">Cricetulus barabensis griseus</name>
    <dbReference type="NCBI Taxonomy" id="10029"/>
    <lineage>
        <taxon>Eukaryota</taxon>
        <taxon>Metazoa</taxon>
        <taxon>Chordata</taxon>
        <taxon>Craniata</taxon>
        <taxon>Vertebrata</taxon>
        <taxon>Euteleostomi</taxon>
        <taxon>Mammalia</taxon>
        <taxon>Eutheria</taxon>
        <taxon>Euarchontoglires</taxon>
        <taxon>Glires</taxon>
        <taxon>Rodentia</taxon>
        <taxon>Myomorpha</taxon>
        <taxon>Muroidea</taxon>
        <taxon>Cricetidae</taxon>
        <taxon>Cricetinae</taxon>
        <taxon>Cricetulus</taxon>
    </lineage>
</organism>
<dbReference type="InterPro" id="IPR021668">
    <property type="entry name" value="TAN"/>
</dbReference>
<dbReference type="InterPro" id="IPR038980">
    <property type="entry name" value="ATM_plant"/>
</dbReference>
<accession>G3I0D1</accession>
<reference evidence="3" key="1">
    <citation type="journal article" date="2011" name="Nat. Biotechnol.">
        <title>The genomic sequence of the Chinese hamster ovary (CHO)-K1 cell line.</title>
        <authorList>
            <person name="Xu X."/>
            <person name="Nagarajan H."/>
            <person name="Lewis N.E."/>
            <person name="Pan S."/>
            <person name="Cai Z."/>
            <person name="Liu X."/>
            <person name="Chen W."/>
            <person name="Xie M."/>
            <person name="Wang W."/>
            <person name="Hammond S."/>
            <person name="Andersen M.R."/>
            <person name="Neff N."/>
            <person name="Passarelli B."/>
            <person name="Koh W."/>
            <person name="Fan H.C."/>
            <person name="Wang J."/>
            <person name="Gui Y."/>
            <person name="Lee K.H."/>
            <person name="Betenbaugh M.J."/>
            <person name="Quake S.R."/>
            <person name="Famili I."/>
            <person name="Palsson B.O."/>
            <person name="Wang J."/>
        </authorList>
    </citation>
    <scope>NUCLEOTIDE SEQUENCE [LARGE SCALE GENOMIC DNA]</scope>
    <source>
        <strain evidence="3">CHO K1 cell line</strain>
    </source>
</reference>
<dbReference type="GO" id="GO:0004674">
    <property type="term" value="F:protein serine/threonine kinase activity"/>
    <property type="evidence" value="ECO:0007669"/>
    <property type="project" value="InterPro"/>
</dbReference>
<dbReference type="InterPro" id="IPR016024">
    <property type="entry name" value="ARM-type_fold"/>
</dbReference>
<name>G3I0D1_CRIGR</name>
<dbReference type="PANTHER" id="PTHR37079:SF4">
    <property type="entry name" value="SERINE_THREONINE-PROTEIN KINASE ATM"/>
    <property type="match status" value="1"/>
</dbReference>
<evidence type="ECO:0000259" key="1">
    <source>
        <dbReference type="SMART" id="SM01342"/>
    </source>
</evidence>
<dbReference type="Pfam" id="PF11640">
    <property type="entry name" value="TAN"/>
    <property type="match status" value="1"/>
</dbReference>
<protein>
    <submittedName>
        <fullName evidence="2">Serine-protein kinase ATM</fullName>
    </submittedName>
</protein>
<keyword evidence="2" id="KW-0418">Kinase</keyword>
<dbReference type="Proteomes" id="UP000001075">
    <property type="component" value="Unassembled WGS sequence"/>
</dbReference>
<keyword evidence="2" id="KW-0808">Transferase</keyword>
<gene>
    <name evidence="2" type="ORF">I79_016810</name>
</gene>